<dbReference type="AlphaFoldDB" id="A0AAE9D9Z8"/>
<dbReference type="SUPFAM" id="SSF69322">
    <property type="entry name" value="Tricorn protease domain 2"/>
    <property type="match status" value="1"/>
</dbReference>
<dbReference type="PANTHER" id="PTHR43056">
    <property type="entry name" value="PEPTIDASE S9 PROLYL OLIGOPEPTIDASE"/>
    <property type="match status" value="1"/>
</dbReference>
<organism evidence="2 3">
    <name type="scientific">Caenorhabditis briggsae</name>
    <dbReference type="NCBI Taxonomy" id="6238"/>
    <lineage>
        <taxon>Eukaryota</taxon>
        <taxon>Metazoa</taxon>
        <taxon>Ecdysozoa</taxon>
        <taxon>Nematoda</taxon>
        <taxon>Chromadorea</taxon>
        <taxon>Rhabditida</taxon>
        <taxon>Rhabditina</taxon>
        <taxon>Rhabditomorpha</taxon>
        <taxon>Rhabditoidea</taxon>
        <taxon>Rhabditidae</taxon>
        <taxon>Peloderinae</taxon>
        <taxon>Caenorhabditis</taxon>
    </lineage>
</organism>
<dbReference type="SUPFAM" id="SSF53474">
    <property type="entry name" value="alpha/beta-Hydrolases"/>
    <property type="match status" value="1"/>
</dbReference>
<name>A0AAE9D9Z8_CAEBR</name>
<dbReference type="InterPro" id="IPR011042">
    <property type="entry name" value="6-blade_b-propeller_TolB-like"/>
</dbReference>
<dbReference type="InterPro" id="IPR050585">
    <property type="entry name" value="Xaa-Pro_dipeptidyl-ppase/CocE"/>
</dbReference>
<protein>
    <recommendedName>
        <fullName evidence="1">Peptidase S9 prolyl oligopeptidase catalytic domain-containing protein</fullName>
    </recommendedName>
</protein>
<dbReference type="GO" id="GO:0008236">
    <property type="term" value="F:serine-type peptidase activity"/>
    <property type="evidence" value="ECO:0007669"/>
    <property type="project" value="InterPro"/>
</dbReference>
<proteinExistence type="predicted"/>
<dbReference type="InterPro" id="IPR029058">
    <property type="entry name" value="AB_hydrolase_fold"/>
</dbReference>
<sequence>MFLFNKRHIILSVDRSCPDTIKLQILLRIFQTLYISSMRKMATEAVYGSWDSPITPDLFGKCNCKTICEMQVVGENVYWIEQNAVTGKRELYSKPTKGEKRTRWADGFSVQTAVHEYGGGALHVLNDGSVLFATIEGVFYQKSADSGVEQLAEANNRTFRFADFSATDSHVFCVNENHQGDAKFPENRLISIDRSTKNQNVVAKGADFYAYPRVSPDGNKLVWMQWSHPNMPWDETSIRMADLKGGEPSNEMILKDGGGKQINYSEPTWDGDELLTVNDSTNWWNVYRSAAEPNAVEKNLNPIQREISYPLWQLGFRNYVLNKKYLVMNADGILYVRSENVTVEIPTPGYTVFGYLSLDPNGSEVFAIASGPKRASSVISIDLSNPSFPLKVHRESRDSSEIDALEISEPEEFVFKSDGVNVSGYFYPPKNSAYSAPAGTLPPVLLLGHGGPTAPAQNNLDLKKQFFTSRGIAVFDVNYRGSTGFGTEFRRMLYKNCGVADRDDMLNGAKALVEQGRVDPDKILITGSSAGGYLILSCLISPNNVIKAAVSLYGVADLLALDEDTHKLEKSYNELLIGKYPEEAAIYQERSPIYHIDKIRTPIAFLHGKEDTVVPMNQSVTMFEKVRSSGVTTALQLYDGEGHGFRNGQVIKESTEATFYFLMKAVGIEPSISSKIEIFNPKL</sequence>
<reference evidence="2 3" key="1">
    <citation type="submission" date="2022-05" db="EMBL/GenBank/DDBJ databases">
        <title>Chromosome-level reference genomes for two strains of Caenorhabditis briggsae: an improved platform for comparative genomics.</title>
        <authorList>
            <person name="Stevens L."/>
            <person name="Andersen E.C."/>
        </authorList>
    </citation>
    <scope>NUCLEOTIDE SEQUENCE [LARGE SCALE GENOMIC DNA]</scope>
    <source>
        <strain evidence="2">QX1410_ONT</strain>
        <tissue evidence="2">Whole-organism</tissue>
    </source>
</reference>
<evidence type="ECO:0000259" key="1">
    <source>
        <dbReference type="Pfam" id="PF00326"/>
    </source>
</evidence>
<dbReference type="GO" id="GO:0006508">
    <property type="term" value="P:proteolysis"/>
    <property type="evidence" value="ECO:0007669"/>
    <property type="project" value="InterPro"/>
</dbReference>
<dbReference type="Gene3D" id="2.120.10.30">
    <property type="entry name" value="TolB, C-terminal domain"/>
    <property type="match status" value="1"/>
</dbReference>
<evidence type="ECO:0000313" key="2">
    <source>
        <dbReference type="EMBL" id="ULT99487.1"/>
    </source>
</evidence>
<evidence type="ECO:0000313" key="3">
    <source>
        <dbReference type="Proteomes" id="UP000827892"/>
    </source>
</evidence>
<dbReference type="PANTHER" id="PTHR43056:SF5">
    <property type="entry name" value="PEPTIDASE S9 PROLYL OLIGOPEPTIDASE CATALYTIC DOMAIN-CONTAINING PROTEIN"/>
    <property type="match status" value="1"/>
</dbReference>
<dbReference type="InterPro" id="IPR001375">
    <property type="entry name" value="Peptidase_S9_cat"/>
</dbReference>
<accession>A0AAE9D9Z8</accession>
<dbReference type="Proteomes" id="UP000827892">
    <property type="component" value="Chromosome III"/>
</dbReference>
<dbReference type="Gene3D" id="3.40.50.1820">
    <property type="entry name" value="alpha/beta hydrolase"/>
    <property type="match status" value="1"/>
</dbReference>
<feature type="domain" description="Peptidase S9 prolyl oligopeptidase catalytic" evidence="1">
    <location>
        <begin position="460"/>
        <end position="667"/>
    </location>
</feature>
<dbReference type="Pfam" id="PF00326">
    <property type="entry name" value="Peptidase_S9"/>
    <property type="match status" value="1"/>
</dbReference>
<dbReference type="EMBL" id="CP090893">
    <property type="protein sequence ID" value="ULT99487.1"/>
    <property type="molecule type" value="Genomic_DNA"/>
</dbReference>
<gene>
    <name evidence="2" type="ORF">L3Y34_000658</name>
</gene>